<reference evidence="1 2" key="1">
    <citation type="journal article" date="2012" name="J. Bacteriol.">
        <title>Genome Sequence of the Pattern-Forming Social Bacterium Paenibacillus dendritiformis C454 Chiral Morphotype.</title>
        <authorList>
            <person name="Sirota-Madi A."/>
            <person name="Olender T."/>
            <person name="Helman Y."/>
            <person name="Brainis I."/>
            <person name="Finkelshtein A."/>
            <person name="Roth D."/>
            <person name="Hagai E."/>
            <person name="Leshkowitz D."/>
            <person name="Brodsky L."/>
            <person name="Galatenko V."/>
            <person name="Nikolaev V."/>
            <person name="Gutnick D.L."/>
            <person name="Lancet D."/>
            <person name="Ben-Jacob E."/>
        </authorList>
    </citation>
    <scope>NUCLEOTIDE SEQUENCE [LARGE SCALE GENOMIC DNA]</scope>
    <source>
        <strain evidence="1 2">C454</strain>
    </source>
</reference>
<keyword evidence="2" id="KW-1185">Reference proteome</keyword>
<evidence type="ECO:0000313" key="1">
    <source>
        <dbReference type="EMBL" id="EHQ60009.1"/>
    </source>
</evidence>
<dbReference type="Proteomes" id="UP000003900">
    <property type="component" value="Unassembled WGS sequence"/>
</dbReference>
<proteinExistence type="predicted"/>
<evidence type="ECO:0000313" key="2">
    <source>
        <dbReference type="Proteomes" id="UP000003900"/>
    </source>
</evidence>
<gene>
    <name evidence="1" type="ORF">PDENDC454_22464</name>
</gene>
<dbReference type="RefSeq" id="WP_006678981.1">
    <property type="nucleotide sequence ID" value="NZ_AHKH01000088.1"/>
</dbReference>
<dbReference type="PATRIC" id="fig|1131935.3.peg.4678"/>
<protein>
    <submittedName>
        <fullName evidence="1">Uncharacterized protein</fullName>
    </submittedName>
</protein>
<organism evidence="1 2">
    <name type="scientific">Paenibacillus dendritiformis C454</name>
    <dbReference type="NCBI Taxonomy" id="1131935"/>
    <lineage>
        <taxon>Bacteria</taxon>
        <taxon>Bacillati</taxon>
        <taxon>Bacillota</taxon>
        <taxon>Bacilli</taxon>
        <taxon>Bacillales</taxon>
        <taxon>Paenibacillaceae</taxon>
        <taxon>Paenibacillus</taxon>
    </lineage>
</organism>
<name>H3SLQ6_9BACL</name>
<comment type="caution">
    <text evidence="1">The sequence shown here is derived from an EMBL/GenBank/DDBJ whole genome shotgun (WGS) entry which is preliminary data.</text>
</comment>
<sequence length="425" mass="48720">MDKRIKEWIDAAQQKFGLDNYDLHSHEVYREVTPLNETDYVLSMEWFPSHITEWKEDCNPEGTAVITVHLHTGQYKSVIFVGGKSFAAGTPFQHAGRDDVIRWIEAEAGIVYGKQFRLDKEQEGEYHFTECIDGVPISPGGRAELRFDAEGKLTFYSVYGTFPSRSLLEEADYSLTLEAVEPLARRQLKLLELPLLEEQRIISVYGLEEIYIANDGLTAIPFELNRNAGMSVNIDKLMTWEQPTAATEPEPMERIELDFHETVTLEQAASREPHPDTFPITEEEQVKCMDAAEAALRQLYPQDSGQWVLKSLQRERGCIQAVLRQSTPSKRVFQRKLLLFIDPHSYTVINYMDNAPLLSMFDEFQFEEKVAISHEEAYDKLKGRLELMPVYVYDPERKKYLLCGKLDCHYGVMAASGDVVELNSL</sequence>
<accession>H3SLQ6</accession>
<dbReference type="STRING" id="1131935.PDENDC454_22464"/>
<dbReference type="EMBL" id="AHKH01000088">
    <property type="protein sequence ID" value="EHQ60009.1"/>
    <property type="molecule type" value="Genomic_DNA"/>
</dbReference>
<dbReference type="AlphaFoldDB" id="H3SLQ6"/>
<dbReference type="OrthoDB" id="2431483at2"/>